<dbReference type="AlphaFoldDB" id="A0A5A7RI22"/>
<sequence length="245" mass="26639">MAVQGFLVAAVVVTACLAANCGSTTFSSLPATLIVSASTKQGQDFLVAAVVVTACLAANCGGTTFSSLPATLFVSASTQHRQVLKAGEDNITITWSLDLSLPSKTDSAYKTLKIKLCFAPISQQDRGWRKTEDDLRKDKSCQHNVITKLYNRANNNFTWTVGKDVPSATYFIRAYVLDSSGKEVAYGQTTDDQKKSNLFEIRAISGRHVSVDVASACYSGFAVFSLVWFFYLEKKKANNRASQQN</sequence>
<dbReference type="EMBL" id="BKCP01012737">
    <property type="protein sequence ID" value="GER56768.1"/>
    <property type="molecule type" value="Genomic_DNA"/>
</dbReference>
<accession>A0A5A7RI22</accession>
<organism evidence="3 4">
    <name type="scientific">Striga asiatica</name>
    <name type="common">Asiatic witchweed</name>
    <name type="synonym">Buchnera asiatica</name>
    <dbReference type="NCBI Taxonomy" id="4170"/>
    <lineage>
        <taxon>Eukaryota</taxon>
        <taxon>Viridiplantae</taxon>
        <taxon>Streptophyta</taxon>
        <taxon>Embryophyta</taxon>
        <taxon>Tracheophyta</taxon>
        <taxon>Spermatophyta</taxon>
        <taxon>Magnoliopsida</taxon>
        <taxon>eudicotyledons</taxon>
        <taxon>Gunneridae</taxon>
        <taxon>Pentapetalae</taxon>
        <taxon>asterids</taxon>
        <taxon>lamiids</taxon>
        <taxon>Lamiales</taxon>
        <taxon>Orobanchaceae</taxon>
        <taxon>Buchnereae</taxon>
        <taxon>Striga</taxon>
    </lineage>
</organism>
<keyword evidence="1" id="KW-0472">Membrane</keyword>
<evidence type="ECO:0000256" key="2">
    <source>
        <dbReference type="SAM" id="SignalP"/>
    </source>
</evidence>
<dbReference type="InterPro" id="IPR016605">
    <property type="entry name" value="Transptr_NO3_Nar2"/>
</dbReference>
<name>A0A5A7RI22_STRAF</name>
<dbReference type="OrthoDB" id="2015470at2759"/>
<dbReference type="GO" id="GO:0010167">
    <property type="term" value="P:response to nitrate"/>
    <property type="evidence" value="ECO:0007669"/>
    <property type="project" value="InterPro"/>
</dbReference>
<feature type="transmembrane region" description="Helical" evidence="1">
    <location>
        <begin position="213"/>
        <end position="232"/>
    </location>
</feature>
<keyword evidence="1" id="KW-1133">Transmembrane helix</keyword>
<dbReference type="PIRSF" id="PIRSF012939">
    <property type="entry name" value="Transpt_NO3_Nar2"/>
    <property type="match status" value="1"/>
</dbReference>
<evidence type="ECO:0000313" key="3">
    <source>
        <dbReference type="EMBL" id="GER56768.1"/>
    </source>
</evidence>
<feature type="signal peptide" evidence="2">
    <location>
        <begin position="1"/>
        <end position="18"/>
    </location>
</feature>
<keyword evidence="1" id="KW-0812">Transmembrane</keyword>
<gene>
    <name evidence="3" type="ORF">STAS_34507</name>
</gene>
<dbReference type="Pfam" id="PF16974">
    <property type="entry name" value="NAR2"/>
    <property type="match status" value="1"/>
</dbReference>
<comment type="caution">
    <text evidence="3">The sequence shown here is derived from an EMBL/GenBank/DDBJ whole genome shotgun (WGS) entry which is preliminary data.</text>
</comment>
<proteinExistence type="predicted"/>
<dbReference type="PANTHER" id="PTHR34806:SF1">
    <property type="entry name" value="HIGH-AFFINITY NITRATE TRANSPORTER 3.1"/>
    <property type="match status" value="1"/>
</dbReference>
<reference evidence="4" key="1">
    <citation type="journal article" date="2019" name="Curr. Biol.">
        <title>Genome Sequence of Striga asiatica Provides Insight into the Evolution of Plant Parasitism.</title>
        <authorList>
            <person name="Yoshida S."/>
            <person name="Kim S."/>
            <person name="Wafula E.K."/>
            <person name="Tanskanen J."/>
            <person name="Kim Y.M."/>
            <person name="Honaas L."/>
            <person name="Yang Z."/>
            <person name="Spallek T."/>
            <person name="Conn C.E."/>
            <person name="Ichihashi Y."/>
            <person name="Cheong K."/>
            <person name="Cui S."/>
            <person name="Der J.P."/>
            <person name="Gundlach H."/>
            <person name="Jiao Y."/>
            <person name="Hori C."/>
            <person name="Ishida J.K."/>
            <person name="Kasahara H."/>
            <person name="Kiba T."/>
            <person name="Kim M.S."/>
            <person name="Koo N."/>
            <person name="Laohavisit A."/>
            <person name="Lee Y.H."/>
            <person name="Lumba S."/>
            <person name="McCourt P."/>
            <person name="Mortimer J.C."/>
            <person name="Mutuku J.M."/>
            <person name="Nomura T."/>
            <person name="Sasaki-Sekimoto Y."/>
            <person name="Seto Y."/>
            <person name="Wang Y."/>
            <person name="Wakatake T."/>
            <person name="Sakakibara H."/>
            <person name="Demura T."/>
            <person name="Yamaguchi S."/>
            <person name="Yoneyama K."/>
            <person name="Manabe R.I."/>
            <person name="Nelson D.C."/>
            <person name="Schulman A.H."/>
            <person name="Timko M.P."/>
            <person name="dePamphilis C.W."/>
            <person name="Choi D."/>
            <person name="Shirasu K."/>
        </authorList>
    </citation>
    <scope>NUCLEOTIDE SEQUENCE [LARGE SCALE GENOMIC DNA]</scope>
    <source>
        <strain evidence="4">cv. UVA1</strain>
    </source>
</reference>
<dbReference type="GO" id="GO:0015112">
    <property type="term" value="F:nitrate transmembrane transporter activity"/>
    <property type="evidence" value="ECO:0007669"/>
    <property type="project" value="TreeGrafter"/>
</dbReference>
<dbReference type="GO" id="GO:0005886">
    <property type="term" value="C:plasma membrane"/>
    <property type="evidence" value="ECO:0007669"/>
    <property type="project" value="TreeGrafter"/>
</dbReference>
<keyword evidence="4" id="KW-1185">Reference proteome</keyword>
<evidence type="ECO:0000256" key="1">
    <source>
        <dbReference type="SAM" id="Phobius"/>
    </source>
</evidence>
<protein>
    <submittedName>
        <fullName evidence="3">Component of high affinity nitrate transporter</fullName>
    </submittedName>
</protein>
<evidence type="ECO:0000313" key="4">
    <source>
        <dbReference type="Proteomes" id="UP000325081"/>
    </source>
</evidence>
<dbReference type="Proteomes" id="UP000325081">
    <property type="component" value="Unassembled WGS sequence"/>
</dbReference>
<keyword evidence="2" id="KW-0732">Signal</keyword>
<feature type="chain" id="PRO_5022947162" evidence="2">
    <location>
        <begin position="19"/>
        <end position="245"/>
    </location>
</feature>
<dbReference type="PANTHER" id="PTHR34806">
    <property type="entry name" value="HIGH-AFFINITY NITRATE TRANSPORTER 3.2"/>
    <property type="match status" value="1"/>
</dbReference>